<dbReference type="AlphaFoldDB" id="A0A1H1FZ25"/>
<evidence type="ECO:0000256" key="4">
    <source>
        <dbReference type="ARBA" id="ARBA00023163"/>
    </source>
</evidence>
<dbReference type="InterPro" id="IPR036390">
    <property type="entry name" value="WH_DNA-bd_sf"/>
</dbReference>
<keyword evidence="6" id="KW-1185">Reference proteome</keyword>
<reference evidence="6" key="1">
    <citation type="submission" date="2016-10" db="EMBL/GenBank/DDBJ databases">
        <authorList>
            <person name="Varghese N."/>
            <person name="Submissions S."/>
        </authorList>
    </citation>
    <scope>NUCLEOTIDE SEQUENCE [LARGE SCALE GENOMIC DNA]</scope>
    <source>
        <strain evidence="6">BS3775</strain>
    </source>
</reference>
<evidence type="ECO:0000313" key="6">
    <source>
        <dbReference type="Proteomes" id="UP000199570"/>
    </source>
</evidence>
<evidence type="ECO:0000313" key="5">
    <source>
        <dbReference type="EMBL" id="SDR06165.1"/>
    </source>
</evidence>
<sequence>MRLTLDHLVMLQTLSEVDSVTAVAERLWLTPSAVSHRMREAERRIGVSLTERSGGKLRLSPAGVRLERAARDIIAILNEAESEARSMAGGVTAFVRMGVTSYGPFRWIPKFIKHYSNLRPDIEITLVTVPRNDVYASLMQGRLDVSIIDDGMVPSGVAKLPLFRDDLIAIMATDHPLAGRKNIYAEDFKTYNLVTYSTDRASGWEYDRFFAPASILPRRMITVELIEAIVELVRSGYGISILQRDLVTPSLERGELAWAALNDGLDIAWNAIIRPSEQQDSEVNKMVKELDTWIKQVQNPDTAAAVSTLDL</sequence>
<evidence type="ECO:0000256" key="2">
    <source>
        <dbReference type="ARBA" id="ARBA00023015"/>
    </source>
</evidence>
<dbReference type="InterPro" id="IPR036388">
    <property type="entry name" value="WH-like_DNA-bd_sf"/>
</dbReference>
<keyword evidence="2" id="KW-0805">Transcription regulation</keyword>
<dbReference type="Proteomes" id="UP000199570">
    <property type="component" value="Unassembled WGS sequence"/>
</dbReference>
<dbReference type="Gene3D" id="1.10.10.10">
    <property type="entry name" value="Winged helix-like DNA-binding domain superfamily/Winged helix DNA-binding domain"/>
    <property type="match status" value="1"/>
</dbReference>
<dbReference type="Pfam" id="PF00126">
    <property type="entry name" value="HTH_1"/>
    <property type="match status" value="1"/>
</dbReference>
<gene>
    <name evidence="5" type="ORF">SAMN04490195_2989</name>
</gene>
<dbReference type="CDD" id="cd05466">
    <property type="entry name" value="PBP2_LTTR_substrate"/>
    <property type="match status" value="1"/>
</dbReference>
<dbReference type="RefSeq" id="WP_090322964.1">
    <property type="nucleotide sequence ID" value="NZ_FNKJ01000003.1"/>
</dbReference>
<dbReference type="SUPFAM" id="SSF46785">
    <property type="entry name" value="Winged helix' DNA-binding domain"/>
    <property type="match status" value="1"/>
</dbReference>
<keyword evidence="4" id="KW-0804">Transcription</keyword>
<dbReference type="GO" id="GO:0000976">
    <property type="term" value="F:transcription cis-regulatory region binding"/>
    <property type="evidence" value="ECO:0007669"/>
    <property type="project" value="TreeGrafter"/>
</dbReference>
<evidence type="ECO:0000256" key="1">
    <source>
        <dbReference type="ARBA" id="ARBA00009437"/>
    </source>
</evidence>
<dbReference type="PROSITE" id="PS50931">
    <property type="entry name" value="HTH_LYSR"/>
    <property type="match status" value="1"/>
</dbReference>
<dbReference type="PANTHER" id="PTHR30126:SF25">
    <property type="entry name" value="HTH-TYPE TRANSCRIPTIONAL REGULATOR METR"/>
    <property type="match status" value="1"/>
</dbReference>
<organism evidence="5 6">
    <name type="scientific">Pseudomonas moorei</name>
    <dbReference type="NCBI Taxonomy" id="395599"/>
    <lineage>
        <taxon>Bacteria</taxon>
        <taxon>Pseudomonadati</taxon>
        <taxon>Pseudomonadota</taxon>
        <taxon>Gammaproteobacteria</taxon>
        <taxon>Pseudomonadales</taxon>
        <taxon>Pseudomonadaceae</taxon>
        <taxon>Pseudomonas</taxon>
    </lineage>
</organism>
<name>A0A1H1FZ25_9PSED</name>
<evidence type="ECO:0000256" key="3">
    <source>
        <dbReference type="ARBA" id="ARBA00023125"/>
    </source>
</evidence>
<dbReference type="InterPro" id="IPR005119">
    <property type="entry name" value="LysR_subst-bd"/>
</dbReference>
<keyword evidence="3" id="KW-0238">DNA-binding</keyword>
<dbReference type="OrthoDB" id="196624at2"/>
<dbReference type="SUPFAM" id="SSF53850">
    <property type="entry name" value="Periplasmic binding protein-like II"/>
    <property type="match status" value="1"/>
</dbReference>
<dbReference type="Gene3D" id="3.40.190.290">
    <property type="match status" value="1"/>
</dbReference>
<dbReference type="PANTHER" id="PTHR30126">
    <property type="entry name" value="HTH-TYPE TRANSCRIPTIONAL REGULATOR"/>
    <property type="match status" value="1"/>
</dbReference>
<dbReference type="Pfam" id="PF03466">
    <property type="entry name" value="LysR_substrate"/>
    <property type="match status" value="1"/>
</dbReference>
<protein>
    <submittedName>
        <fullName evidence="5">LysR family transcriptional regulator, regulator for metE and metH</fullName>
    </submittedName>
</protein>
<comment type="similarity">
    <text evidence="1">Belongs to the LysR transcriptional regulatory family.</text>
</comment>
<dbReference type="InterPro" id="IPR000847">
    <property type="entry name" value="LysR_HTH_N"/>
</dbReference>
<proteinExistence type="inferred from homology"/>
<accession>A0A1H1FZ25</accession>
<dbReference type="EMBL" id="FNKJ01000003">
    <property type="protein sequence ID" value="SDR06165.1"/>
    <property type="molecule type" value="Genomic_DNA"/>
</dbReference>
<dbReference type="GO" id="GO:0003700">
    <property type="term" value="F:DNA-binding transcription factor activity"/>
    <property type="evidence" value="ECO:0007669"/>
    <property type="project" value="InterPro"/>
</dbReference>